<dbReference type="InterPro" id="IPR016162">
    <property type="entry name" value="Ald_DH_N"/>
</dbReference>
<dbReference type="EMBL" id="LR593887">
    <property type="protein sequence ID" value="VTS06453.1"/>
    <property type="molecule type" value="Genomic_DNA"/>
</dbReference>
<evidence type="ECO:0000256" key="1">
    <source>
        <dbReference type="ARBA" id="ARBA00023002"/>
    </source>
</evidence>
<protein>
    <recommendedName>
        <fullName evidence="4">Aldehyde dehydrogenase domain-containing protein</fullName>
    </recommendedName>
</protein>
<dbReference type="Pfam" id="PF00171">
    <property type="entry name" value="Aldedh"/>
    <property type="match status" value="1"/>
</dbReference>
<accession>A0A6C2YSW4</accession>
<name>A0A6C2YSW4_9BACT</name>
<dbReference type="EMBL" id="LR586016">
    <property type="protein sequence ID" value="VIP04546.1"/>
    <property type="molecule type" value="Genomic_DNA"/>
</dbReference>
<dbReference type="Gene3D" id="3.40.309.10">
    <property type="entry name" value="Aldehyde Dehydrogenase, Chain A, domain 2"/>
    <property type="match status" value="1"/>
</dbReference>
<comment type="similarity">
    <text evidence="3">Belongs to the aldehyde dehydrogenase family.</text>
</comment>
<feature type="active site" evidence="2">
    <location>
        <position position="253"/>
    </location>
</feature>
<dbReference type="PANTHER" id="PTHR11699">
    <property type="entry name" value="ALDEHYDE DEHYDROGENASE-RELATED"/>
    <property type="match status" value="1"/>
</dbReference>
<dbReference type="PROSITE" id="PS00687">
    <property type="entry name" value="ALDEHYDE_DEHYDR_GLU"/>
    <property type="match status" value="1"/>
</dbReference>
<dbReference type="KEGG" id="tim:GMBLW1_46470"/>
<sequence length="500" mass="54417">MMHPAPMIGRLWIAGEWQDIGSGEWLSRSPSDPETIIGRFPIATPEQIDRAIATARDAFPSWRRQSRILRAECFDRLARLIERDTDSLAQLMAMEIGKPLSECRAEVIEGLHMVQYVFGTGREPIGQIVASEIPEKDAFVRRVPKGVVAVITPWNFPFAVPLWMLGPSLLEGNTVLFKPSESSPAVGQRLVELFLEAGFPGEVLQLLHGADAVGERLVQSPVVQVVLFTGSAAVGRTIMQQSAGMSDRIVAAEMGGKNAVIIAADAQLEMAVNAAILSAFKTAGQRCVSASRLIVAESLLARFTERFVATADRLRIGNPLNPQTFYGPLIHAAARDNVLRYNALAESEGAEILRRGGPIQPSDAPHGYFLSPQIYRLDSPKARCLQEEVFGPHVGIVSFRELPEAIDLANGTDYGLSLAVITESYRTMRLIREECRFGMGYVNLPCIGAEVHLPFGGVKRSGNGHPSAAGLVDTVTHRIAWTVNHGESIRMAQGLTAEVP</sequence>
<dbReference type="SUPFAM" id="SSF53720">
    <property type="entry name" value="ALDH-like"/>
    <property type="match status" value="1"/>
</dbReference>
<dbReference type="RefSeq" id="WP_162659617.1">
    <property type="nucleotide sequence ID" value="NZ_LR593887.1"/>
</dbReference>
<evidence type="ECO:0000256" key="3">
    <source>
        <dbReference type="RuleBase" id="RU003345"/>
    </source>
</evidence>
<dbReference type="AlphaFoldDB" id="A0A6C2YSW4"/>
<keyword evidence="1 3" id="KW-0560">Oxidoreductase</keyword>
<feature type="domain" description="Aldehyde dehydrogenase" evidence="4">
    <location>
        <begin position="28"/>
        <end position="470"/>
    </location>
</feature>
<evidence type="ECO:0000313" key="5">
    <source>
        <dbReference type="EMBL" id="VIP04546.1"/>
    </source>
</evidence>
<keyword evidence="6" id="KW-1185">Reference proteome</keyword>
<dbReference type="InParanoid" id="A0A6C2YSW4"/>
<dbReference type="GO" id="GO:0016620">
    <property type="term" value="F:oxidoreductase activity, acting on the aldehyde or oxo group of donors, NAD or NADP as acceptor"/>
    <property type="evidence" value="ECO:0007669"/>
    <property type="project" value="InterPro"/>
</dbReference>
<evidence type="ECO:0000259" key="4">
    <source>
        <dbReference type="Pfam" id="PF00171"/>
    </source>
</evidence>
<dbReference type="Proteomes" id="UP000464378">
    <property type="component" value="Chromosome"/>
</dbReference>
<evidence type="ECO:0000256" key="2">
    <source>
        <dbReference type="PROSITE-ProRule" id="PRU10007"/>
    </source>
</evidence>
<gene>
    <name evidence="5" type="ORF">GMBLW1_46470</name>
</gene>
<dbReference type="InterPro" id="IPR016161">
    <property type="entry name" value="Ald_DH/histidinol_DH"/>
</dbReference>
<dbReference type="InterPro" id="IPR029510">
    <property type="entry name" value="Ald_DH_CS_GLU"/>
</dbReference>
<organism evidence="5">
    <name type="scientific">Tuwongella immobilis</name>
    <dbReference type="NCBI Taxonomy" id="692036"/>
    <lineage>
        <taxon>Bacteria</taxon>
        <taxon>Pseudomonadati</taxon>
        <taxon>Planctomycetota</taxon>
        <taxon>Planctomycetia</taxon>
        <taxon>Gemmatales</taxon>
        <taxon>Gemmataceae</taxon>
        <taxon>Tuwongella</taxon>
    </lineage>
</organism>
<dbReference type="InterPro" id="IPR016163">
    <property type="entry name" value="Ald_DH_C"/>
</dbReference>
<reference evidence="5" key="1">
    <citation type="submission" date="2019-04" db="EMBL/GenBank/DDBJ databases">
        <authorList>
            <consortium name="Science for Life Laboratories"/>
        </authorList>
    </citation>
    <scope>NUCLEOTIDE SEQUENCE</scope>
    <source>
        <strain evidence="5">MBLW1</strain>
    </source>
</reference>
<proteinExistence type="inferred from homology"/>
<dbReference type="InterPro" id="IPR015590">
    <property type="entry name" value="Aldehyde_DH_dom"/>
</dbReference>
<evidence type="ECO:0000313" key="6">
    <source>
        <dbReference type="Proteomes" id="UP000464378"/>
    </source>
</evidence>
<dbReference type="Gene3D" id="3.40.605.10">
    <property type="entry name" value="Aldehyde Dehydrogenase, Chain A, domain 1"/>
    <property type="match status" value="1"/>
</dbReference>